<dbReference type="Proteomes" id="UP000076727">
    <property type="component" value="Unassembled WGS sequence"/>
</dbReference>
<dbReference type="InterPro" id="IPR017907">
    <property type="entry name" value="Znf_RING_CS"/>
</dbReference>
<sequence>MHARCSICQETLGETCAPMTTSCGHLYCADCATQHFAGIDLCAMCRRGPYEFDDLIKLYPDYEREQQQASSSRADVRGSGHERISDGWATKAGMSAVDACYDALEDAAVLDSPALRTALDRYDRVLAVVLN</sequence>
<accession>A0A165S1S9</accession>
<reference evidence="6 7" key="1">
    <citation type="journal article" date="2016" name="Mol. Biol. Evol.">
        <title>Comparative Genomics of Early-Diverging Mushroom-Forming Fungi Provides Insights into the Origins of Lignocellulose Decay Capabilities.</title>
        <authorList>
            <person name="Nagy L.G."/>
            <person name="Riley R."/>
            <person name="Tritt A."/>
            <person name="Adam C."/>
            <person name="Daum C."/>
            <person name="Floudas D."/>
            <person name="Sun H."/>
            <person name="Yadav J.S."/>
            <person name="Pangilinan J."/>
            <person name="Larsson K.H."/>
            <person name="Matsuura K."/>
            <person name="Barry K."/>
            <person name="Labutti K."/>
            <person name="Kuo R."/>
            <person name="Ohm R.A."/>
            <person name="Bhattacharya S.S."/>
            <person name="Shirouzu T."/>
            <person name="Yoshinaga Y."/>
            <person name="Martin F.M."/>
            <person name="Grigoriev I.V."/>
            <person name="Hibbett D.S."/>
        </authorList>
    </citation>
    <scope>NUCLEOTIDE SEQUENCE [LARGE SCALE GENOMIC DNA]</scope>
    <source>
        <strain evidence="6 7">L-15889</strain>
    </source>
</reference>
<dbReference type="OrthoDB" id="6105938at2759"/>
<organism evidence="6 7">
    <name type="scientific">Daedalea quercina L-15889</name>
    <dbReference type="NCBI Taxonomy" id="1314783"/>
    <lineage>
        <taxon>Eukaryota</taxon>
        <taxon>Fungi</taxon>
        <taxon>Dikarya</taxon>
        <taxon>Basidiomycota</taxon>
        <taxon>Agaricomycotina</taxon>
        <taxon>Agaricomycetes</taxon>
        <taxon>Polyporales</taxon>
        <taxon>Fomitopsis</taxon>
    </lineage>
</organism>
<dbReference type="SUPFAM" id="SSF57850">
    <property type="entry name" value="RING/U-box"/>
    <property type="match status" value="1"/>
</dbReference>
<dbReference type="InterPro" id="IPR001841">
    <property type="entry name" value="Znf_RING"/>
</dbReference>
<keyword evidence="2 4" id="KW-0863">Zinc-finger</keyword>
<dbReference type="SMART" id="SM00184">
    <property type="entry name" value="RING"/>
    <property type="match status" value="1"/>
</dbReference>
<dbReference type="AlphaFoldDB" id="A0A165S1S9"/>
<protein>
    <recommendedName>
        <fullName evidence="5">RING-type domain-containing protein</fullName>
    </recommendedName>
</protein>
<keyword evidence="7" id="KW-1185">Reference proteome</keyword>
<proteinExistence type="predicted"/>
<evidence type="ECO:0000256" key="4">
    <source>
        <dbReference type="PROSITE-ProRule" id="PRU00175"/>
    </source>
</evidence>
<evidence type="ECO:0000256" key="1">
    <source>
        <dbReference type="ARBA" id="ARBA00022723"/>
    </source>
</evidence>
<keyword evidence="1" id="KW-0479">Metal-binding</keyword>
<dbReference type="PROSITE" id="PS00518">
    <property type="entry name" value="ZF_RING_1"/>
    <property type="match status" value="1"/>
</dbReference>
<dbReference type="GO" id="GO:0008270">
    <property type="term" value="F:zinc ion binding"/>
    <property type="evidence" value="ECO:0007669"/>
    <property type="project" value="UniProtKB-KW"/>
</dbReference>
<feature type="domain" description="RING-type" evidence="5">
    <location>
        <begin position="5"/>
        <end position="46"/>
    </location>
</feature>
<dbReference type="InterPro" id="IPR013083">
    <property type="entry name" value="Znf_RING/FYVE/PHD"/>
</dbReference>
<dbReference type="STRING" id="1314783.A0A165S1S9"/>
<dbReference type="PROSITE" id="PS50089">
    <property type="entry name" value="ZF_RING_2"/>
    <property type="match status" value="1"/>
</dbReference>
<evidence type="ECO:0000256" key="2">
    <source>
        <dbReference type="ARBA" id="ARBA00022771"/>
    </source>
</evidence>
<evidence type="ECO:0000313" key="6">
    <source>
        <dbReference type="EMBL" id="KZT71428.1"/>
    </source>
</evidence>
<evidence type="ECO:0000256" key="3">
    <source>
        <dbReference type="ARBA" id="ARBA00022833"/>
    </source>
</evidence>
<dbReference type="EMBL" id="KV429046">
    <property type="protein sequence ID" value="KZT71428.1"/>
    <property type="molecule type" value="Genomic_DNA"/>
</dbReference>
<gene>
    <name evidence="6" type="ORF">DAEQUDRAFT_724411</name>
</gene>
<keyword evidence="3" id="KW-0862">Zinc</keyword>
<evidence type="ECO:0000313" key="7">
    <source>
        <dbReference type="Proteomes" id="UP000076727"/>
    </source>
</evidence>
<dbReference type="Pfam" id="PF13639">
    <property type="entry name" value="zf-RING_2"/>
    <property type="match status" value="1"/>
</dbReference>
<evidence type="ECO:0000259" key="5">
    <source>
        <dbReference type="PROSITE" id="PS50089"/>
    </source>
</evidence>
<name>A0A165S1S9_9APHY</name>
<dbReference type="Gene3D" id="3.30.40.10">
    <property type="entry name" value="Zinc/RING finger domain, C3HC4 (zinc finger)"/>
    <property type="match status" value="1"/>
</dbReference>